<dbReference type="Proteomes" id="UP001219933">
    <property type="component" value="Chromosome 6"/>
</dbReference>
<dbReference type="AlphaFoldDB" id="A0AAF0EU46"/>
<name>A0AAF0EU46_9BASI</name>
<feature type="compositionally biased region" description="Low complexity" evidence="1">
    <location>
        <begin position="1"/>
        <end position="26"/>
    </location>
</feature>
<reference evidence="2" key="1">
    <citation type="submission" date="2023-03" db="EMBL/GenBank/DDBJ databases">
        <title>Mating type loci evolution in Malassezia.</title>
        <authorList>
            <person name="Coelho M.A."/>
        </authorList>
    </citation>
    <scope>NUCLEOTIDE SEQUENCE</scope>
    <source>
        <strain evidence="2">CBS 11721</strain>
    </source>
</reference>
<sequence length="185" mass="19530">MRANFAVGAAARSAARRGPSTSAAPAQIPTTNWNDPKYAKGSRTVFQALALNAAPQKKLSRREILRRSTLHFGPRGQCTVGPASNPLVRLAPPVALPSATPLPTDTTEALRKSKATIQGLYGKQVIGGDYSPYLASSALKSQPPQDITGKAIADAAQALSSNLSVHPEARRVLVSAIEQRIRATK</sequence>
<evidence type="ECO:0000313" key="2">
    <source>
        <dbReference type="EMBL" id="WFD36966.1"/>
    </source>
</evidence>
<proteinExistence type="predicted"/>
<dbReference type="EMBL" id="CP119882">
    <property type="protein sequence ID" value="WFD36966.1"/>
    <property type="molecule type" value="Genomic_DNA"/>
</dbReference>
<gene>
    <name evidence="2" type="ORF">MCUN1_003858</name>
</gene>
<evidence type="ECO:0000256" key="1">
    <source>
        <dbReference type="SAM" id="MobiDB-lite"/>
    </source>
</evidence>
<keyword evidence="3" id="KW-1185">Reference proteome</keyword>
<feature type="region of interest" description="Disordered" evidence="1">
    <location>
        <begin position="1"/>
        <end position="36"/>
    </location>
</feature>
<accession>A0AAF0EU46</accession>
<evidence type="ECO:0000313" key="3">
    <source>
        <dbReference type="Proteomes" id="UP001219933"/>
    </source>
</evidence>
<organism evidence="2 3">
    <name type="scientific">Malassezia cuniculi</name>
    <dbReference type="NCBI Taxonomy" id="948313"/>
    <lineage>
        <taxon>Eukaryota</taxon>
        <taxon>Fungi</taxon>
        <taxon>Dikarya</taxon>
        <taxon>Basidiomycota</taxon>
        <taxon>Ustilaginomycotina</taxon>
        <taxon>Malasseziomycetes</taxon>
        <taxon>Malasseziales</taxon>
        <taxon>Malasseziaceae</taxon>
        <taxon>Malassezia</taxon>
    </lineage>
</organism>
<protein>
    <submittedName>
        <fullName evidence="2">Uncharacterized protein</fullName>
    </submittedName>
</protein>